<dbReference type="AlphaFoldDB" id="A0A1W6A4C9"/>
<dbReference type="EMBL" id="CP020743">
    <property type="protein sequence ID" value="ARJ20641.1"/>
    <property type="molecule type" value="Genomic_DNA"/>
</dbReference>
<evidence type="ECO:0000313" key="4">
    <source>
        <dbReference type="EMBL" id="ARJ20641.1"/>
    </source>
</evidence>
<feature type="signal peptide" evidence="2">
    <location>
        <begin position="1"/>
        <end position="29"/>
    </location>
</feature>
<proteinExistence type="predicted"/>
<name>A0A1W6A4C9_BACMY</name>
<sequence length="831" mass="88517">MAKTNSYKKLIAGTMTAAMVAGVVSPVAAAGKSFPDVPADHWALDSINYLVEKGAIKGTDQGTFAPEQEVTRAEAATMMAITLNLPIEENAKPTYKDAQNHWASKYIAAVEKAGVVAGKGDGTFAPDGKINRVSMAAMLVPAFKLDTKVTGTPETKFEDLKPSWGKDKANILVELGISAGTTTTTWEPEKTVTKAEAAQFIAKTDKQFGQKAEAKVESIKAINAKEIEVKFGAEVKDATAANFAISQEGMTFDAPKLSKDKKSVILTVAGDKKLENKEAYVLTVQNVKTVDGKDVPKKYEVIFFNDEVAPTVSTVSTPDGNVKVVFSEKLSADEVTVVINGKQIKATPVDNTVTLTKAQVQDVVKNGEEFNVIVTGAKDYTGNTMEMYEGKATYKVEKDVTAPEVKDVKVKELAKGNATLEVTFSEEMTNENLGTVTVKKGKETLVATISADAQDKTKAVVEVKDAFKADETATNLIVELVGYKDAANNVGQKVSKEVKVTKDVVAPNFVKAVADKEQSVAATFTFDKEVNAETAKFDKKVVRIINQDTSEDVTGQVTAAAVKDNKKAITLTFPAAGNYKVAASKGFIQDTAGNNSAAFTADVKVDKKDNVTPPEADKVAPKVTSAAFNKAENTLVVKFDKVVKGGQGAESASNVSNYTLAGAKLPEGTLITLSGDTATIELPKTFTFEKSETVKFTVANVANKDGVKMGTTNLLLDVVDTKAPEFKSAKVTNVEKQEVTLTFSEAVKVDATDLVFDLNGVPFTVAADSATKAKDNASKEVVLKLETAENVNFATGTLTLKTKELKDNATLNTVDTAANKLVAFKPVTVAR</sequence>
<evidence type="ECO:0000256" key="2">
    <source>
        <dbReference type="SAM" id="SignalP"/>
    </source>
</evidence>
<reference evidence="4 5" key="1">
    <citation type="submission" date="2017-04" db="EMBL/GenBank/DDBJ databases">
        <title>The Characteristic of a Fine Plant Growth-Promoting Rhizobacteria Bacillus mycoides Gnyt1 and its Whole Genome Sequencing Analysis.</title>
        <authorList>
            <person name="Li J.H."/>
            <person name="Yao T."/>
        </authorList>
    </citation>
    <scope>NUCLEOTIDE SEQUENCE [LARGE SCALE GENOMIC DNA]</scope>
    <source>
        <strain evidence="4 5">Gnyt1</strain>
    </source>
</reference>
<feature type="domain" description="SLH" evidence="3">
    <location>
        <begin position="94"/>
        <end position="153"/>
    </location>
</feature>
<evidence type="ECO:0000256" key="1">
    <source>
        <dbReference type="ARBA" id="ARBA00022729"/>
    </source>
</evidence>
<dbReference type="InterPro" id="IPR014755">
    <property type="entry name" value="Cu-Rt/internalin_Ig-like"/>
</dbReference>
<dbReference type="Proteomes" id="UP000192932">
    <property type="component" value="Chromosome"/>
</dbReference>
<dbReference type="InterPro" id="IPR051465">
    <property type="entry name" value="Cell_Envelope_Struct_Comp"/>
</dbReference>
<evidence type="ECO:0000259" key="3">
    <source>
        <dbReference type="PROSITE" id="PS51272"/>
    </source>
</evidence>
<gene>
    <name evidence="4" type="ORF">B7492_05095</name>
</gene>
<dbReference type="Gene3D" id="2.60.40.1220">
    <property type="match status" value="3"/>
</dbReference>
<keyword evidence="1 2" id="KW-0732">Signal</keyword>
<protein>
    <submittedName>
        <fullName evidence="4">S-layer protein</fullName>
    </submittedName>
</protein>
<dbReference type="PANTHER" id="PTHR43308:SF1">
    <property type="entry name" value="OUTER MEMBRANE PROTEIN ALPHA"/>
    <property type="match status" value="1"/>
</dbReference>
<dbReference type="RefSeq" id="WP_085309424.1">
    <property type="nucleotide sequence ID" value="NZ_CP020743.1"/>
</dbReference>
<organism evidence="4 5">
    <name type="scientific">Bacillus mycoides</name>
    <dbReference type="NCBI Taxonomy" id="1405"/>
    <lineage>
        <taxon>Bacteria</taxon>
        <taxon>Bacillati</taxon>
        <taxon>Bacillota</taxon>
        <taxon>Bacilli</taxon>
        <taxon>Bacillales</taxon>
        <taxon>Bacillaceae</taxon>
        <taxon>Bacillus</taxon>
        <taxon>Bacillus cereus group</taxon>
    </lineage>
</organism>
<evidence type="ECO:0000313" key="5">
    <source>
        <dbReference type="Proteomes" id="UP000192932"/>
    </source>
</evidence>
<dbReference type="PROSITE" id="PS51272">
    <property type="entry name" value="SLH"/>
    <property type="match status" value="3"/>
</dbReference>
<dbReference type="InterPro" id="IPR001119">
    <property type="entry name" value="SLH_dom"/>
</dbReference>
<dbReference type="Pfam" id="PF00395">
    <property type="entry name" value="SLH"/>
    <property type="match status" value="3"/>
</dbReference>
<feature type="chain" id="PRO_5012258484" evidence="2">
    <location>
        <begin position="30"/>
        <end position="831"/>
    </location>
</feature>
<feature type="domain" description="SLH" evidence="3">
    <location>
        <begin position="154"/>
        <end position="215"/>
    </location>
</feature>
<dbReference type="PANTHER" id="PTHR43308">
    <property type="entry name" value="OUTER MEMBRANE PROTEIN ALPHA-RELATED"/>
    <property type="match status" value="1"/>
</dbReference>
<feature type="domain" description="SLH" evidence="3">
    <location>
        <begin position="30"/>
        <end position="93"/>
    </location>
</feature>
<accession>A0A1W6A4C9</accession>